<dbReference type="InterPro" id="IPR011929">
    <property type="entry name" value="Phage_pept_NlpC/P60"/>
</dbReference>
<evidence type="ECO:0000256" key="1">
    <source>
        <dbReference type="ARBA" id="ARBA00007074"/>
    </source>
</evidence>
<comment type="caution">
    <text evidence="6">The sequence shown here is derived from an EMBL/GenBank/DDBJ whole genome shotgun (WGS) entry which is preliminary data.</text>
</comment>
<dbReference type="Pfam" id="PF00877">
    <property type="entry name" value="NLPC_P60"/>
    <property type="match status" value="1"/>
</dbReference>
<proteinExistence type="inferred from homology"/>
<reference evidence="6" key="1">
    <citation type="journal article" date="2014" name="Int. J. Syst. Evol. Microbiol.">
        <title>Complete genome sequence of Corynebacterium casei LMG S-19264T (=DSM 44701T), isolated from a smear-ripened cheese.</title>
        <authorList>
            <consortium name="US DOE Joint Genome Institute (JGI-PGF)"/>
            <person name="Walter F."/>
            <person name="Albersmeier A."/>
            <person name="Kalinowski J."/>
            <person name="Ruckert C."/>
        </authorList>
    </citation>
    <scope>NUCLEOTIDE SEQUENCE</scope>
    <source>
        <strain evidence="6">CGMCC 1.7081</strain>
    </source>
</reference>
<dbReference type="GO" id="GO:0008234">
    <property type="term" value="F:cysteine-type peptidase activity"/>
    <property type="evidence" value="ECO:0007669"/>
    <property type="project" value="UniProtKB-KW"/>
</dbReference>
<protein>
    <submittedName>
        <fullName evidence="6">Peptidase</fullName>
    </submittedName>
</protein>
<gene>
    <name evidence="6" type="ORF">GCM10010961_15680</name>
</gene>
<dbReference type="Proteomes" id="UP000611500">
    <property type="component" value="Unassembled WGS sequence"/>
</dbReference>
<sequence length="155" mass="16840">MSLHPGMPARADVVAAARGWIGTPYRHQAACKGAGCDCLGLVRGVWREVCGREPVEVPAYTMDWSEPQGEERLWQAAALYLRERHGAAVPGDVILFRMRTGSVAKHLGIVAEVGAGGRFIHAYSGRGVVESPLSGPWARRVVARFTFPERSQGDM</sequence>
<dbReference type="InterPro" id="IPR000064">
    <property type="entry name" value="NLP_P60_dom"/>
</dbReference>
<keyword evidence="2" id="KW-0645">Protease</keyword>
<reference evidence="6" key="2">
    <citation type="submission" date="2020-09" db="EMBL/GenBank/DDBJ databases">
        <authorList>
            <person name="Sun Q."/>
            <person name="Zhou Y."/>
        </authorList>
    </citation>
    <scope>NUCLEOTIDE SEQUENCE</scope>
    <source>
        <strain evidence="6">CGMCC 1.7081</strain>
    </source>
</reference>
<dbReference type="NCBIfam" id="TIGR02219">
    <property type="entry name" value="phage_NlpC_fam"/>
    <property type="match status" value="1"/>
</dbReference>
<dbReference type="InterPro" id="IPR038765">
    <property type="entry name" value="Papain-like_cys_pep_sf"/>
</dbReference>
<accession>A0A8J3MBU2</accession>
<evidence type="ECO:0000256" key="3">
    <source>
        <dbReference type="ARBA" id="ARBA00022801"/>
    </source>
</evidence>
<evidence type="ECO:0000256" key="2">
    <source>
        <dbReference type="ARBA" id="ARBA00022670"/>
    </source>
</evidence>
<dbReference type="SUPFAM" id="SSF54001">
    <property type="entry name" value="Cysteine proteinases"/>
    <property type="match status" value="1"/>
</dbReference>
<dbReference type="EMBL" id="BNAP01000004">
    <property type="protein sequence ID" value="GHG87339.1"/>
    <property type="molecule type" value="Genomic_DNA"/>
</dbReference>
<name>A0A8J3MBU2_9RHOB</name>
<evidence type="ECO:0000313" key="7">
    <source>
        <dbReference type="Proteomes" id="UP000611500"/>
    </source>
</evidence>
<dbReference type="GO" id="GO:0006508">
    <property type="term" value="P:proteolysis"/>
    <property type="evidence" value="ECO:0007669"/>
    <property type="project" value="UniProtKB-KW"/>
</dbReference>
<comment type="similarity">
    <text evidence="1">Belongs to the peptidase C40 family.</text>
</comment>
<dbReference type="PROSITE" id="PS51935">
    <property type="entry name" value="NLPC_P60"/>
    <property type="match status" value="1"/>
</dbReference>
<evidence type="ECO:0000259" key="5">
    <source>
        <dbReference type="PROSITE" id="PS51935"/>
    </source>
</evidence>
<dbReference type="Gene3D" id="3.90.1720.10">
    <property type="entry name" value="endopeptidase domain like (from Nostoc punctiforme)"/>
    <property type="match status" value="1"/>
</dbReference>
<feature type="domain" description="NlpC/P60" evidence="5">
    <location>
        <begin position="7"/>
        <end position="148"/>
    </location>
</feature>
<keyword evidence="7" id="KW-1185">Reference proteome</keyword>
<evidence type="ECO:0000256" key="4">
    <source>
        <dbReference type="ARBA" id="ARBA00022807"/>
    </source>
</evidence>
<keyword evidence="4" id="KW-0788">Thiol protease</keyword>
<keyword evidence="3" id="KW-0378">Hydrolase</keyword>
<evidence type="ECO:0000313" key="6">
    <source>
        <dbReference type="EMBL" id="GHG87339.1"/>
    </source>
</evidence>
<dbReference type="AlphaFoldDB" id="A0A8J3MBU2"/>
<organism evidence="6 7">
    <name type="scientific">Pseudodonghicola xiamenensis</name>
    <dbReference type="NCBI Taxonomy" id="337702"/>
    <lineage>
        <taxon>Bacteria</taxon>
        <taxon>Pseudomonadati</taxon>
        <taxon>Pseudomonadota</taxon>
        <taxon>Alphaproteobacteria</taxon>
        <taxon>Rhodobacterales</taxon>
        <taxon>Paracoccaceae</taxon>
        <taxon>Pseudodonghicola</taxon>
    </lineage>
</organism>